<dbReference type="GO" id="GO:0004674">
    <property type="term" value="F:protein serine/threonine kinase activity"/>
    <property type="evidence" value="ECO:0007669"/>
    <property type="project" value="UniProtKB-KW"/>
</dbReference>
<dbReference type="SMART" id="SM00220">
    <property type="entry name" value="S_TKc"/>
    <property type="match status" value="1"/>
</dbReference>
<dbReference type="Gene3D" id="1.10.510.10">
    <property type="entry name" value="Transferase(Phosphotransferase) domain 1"/>
    <property type="match status" value="1"/>
</dbReference>
<accession>A0A9W6PAD2</accession>
<evidence type="ECO:0000313" key="12">
    <source>
        <dbReference type="Proteomes" id="UP001165092"/>
    </source>
</evidence>
<dbReference type="PROSITE" id="PS00107">
    <property type="entry name" value="PROTEIN_KINASE_ATP"/>
    <property type="match status" value="1"/>
</dbReference>
<feature type="region of interest" description="Disordered" evidence="8">
    <location>
        <begin position="366"/>
        <end position="430"/>
    </location>
</feature>
<feature type="region of interest" description="Disordered" evidence="8">
    <location>
        <begin position="303"/>
        <end position="330"/>
    </location>
</feature>
<keyword evidence="6 7" id="KW-0067">ATP-binding</keyword>
<dbReference type="Gene3D" id="3.30.200.20">
    <property type="entry name" value="Phosphorylase Kinase, domain 1"/>
    <property type="match status" value="1"/>
</dbReference>
<dbReference type="AlphaFoldDB" id="A0A9W6PAD2"/>
<feature type="transmembrane region" description="Helical" evidence="9">
    <location>
        <begin position="336"/>
        <end position="356"/>
    </location>
</feature>
<evidence type="ECO:0000256" key="3">
    <source>
        <dbReference type="ARBA" id="ARBA00022679"/>
    </source>
</evidence>
<feature type="binding site" evidence="7">
    <location>
        <position position="45"/>
    </location>
    <ligand>
        <name>ATP</name>
        <dbReference type="ChEBI" id="CHEBI:30616"/>
    </ligand>
</feature>
<dbReference type="Proteomes" id="UP001165092">
    <property type="component" value="Unassembled WGS sequence"/>
</dbReference>
<dbReference type="CDD" id="cd14014">
    <property type="entry name" value="STKc_PknB_like"/>
    <property type="match status" value="1"/>
</dbReference>
<protein>
    <recommendedName>
        <fullName evidence="1">non-specific serine/threonine protein kinase</fullName>
        <ecNumber evidence="1">2.7.11.1</ecNumber>
    </recommendedName>
</protein>
<name>A0A9W6PAD2_9ACTN</name>
<dbReference type="InterPro" id="IPR000719">
    <property type="entry name" value="Prot_kinase_dom"/>
</dbReference>
<keyword evidence="9" id="KW-1133">Transmembrane helix</keyword>
<keyword evidence="4 7" id="KW-0547">Nucleotide-binding</keyword>
<keyword evidence="2 11" id="KW-0723">Serine/threonine-protein kinase</keyword>
<evidence type="ECO:0000256" key="1">
    <source>
        <dbReference type="ARBA" id="ARBA00012513"/>
    </source>
</evidence>
<dbReference type="InterPro" id="IPR017441">
    <property type="entry name" value="Protein_kinase_ATP_BS"/>
</dbReference>
<reference evidence="11" key="1">
    <citation type="submission" date="2023-02" db="EMBL/GenBank/DDBJ databases">
        <title>Nocardiopsis ansamitocini NBRC 112285.</title>
        <authorList>
            <person name="Ichikawa N."/>
            <person name="Sato H."/>
            <person name="Tonouchi N."/>
        </authorList>
    </citation>
    <scope>NUCLEOTIDE SEQUENCE</scope>
    <source>
        <strain evidence="11">NBRC 112285</strain>
    </source>
</reference>
<dbReference type="PANTHER" id="PTHR43289">
    <property type="entry name" value="MITOGEN-ACTIVATED PROTEIN KINASE KINASE KINASE 20-RELATED"/>
    <property type="match status" value="1"/>
</dbReference>
<dbReference type="InterPro" id="IPR008271">
    <property type="entry name" value="Ser/Thr_kinase_AS"/>
</dbReference>
<dbReference type="GO" id="GO:0005524">
    <property type="term" value="F:ATP binding"/>
    <property type="evidence" value="ECO:0007669"/>
    <property type="project" value="UniProtKB-UniRule"/>
</dbReference>
<gene>
    <name evidence="11" type="ORF">Nans01_44210</name>
</gene>
<proteinExistence type="predicted"/>
<dbReference type="RefSeq" id="WP_285761610.1">
    <property type="nucleotide sequence ID" value="NZ_BSQG01000011.1"/>
</dbReference>
<dbReference type="EMBL" id="BSQG01000011">
    <property type="protein sequence ID" value="GLU50070.1"/>
    <property type="molecule type" value="Genomic_DNA"/>
</dbReference>
<keyword evidence="3" id="KW-0808">Transferase</keyword>
<organism evidence="11 12">
    <name type="scientific">Nocardiopsis ansamitocini</name>
    <dbReference type="NCBI Taxonomy" id="1670832"/>
    <lineage>
        <taxon>Bacteria</taxon>
        <taxon>Bacillati</taxon>
        <taxon>Actinomycetota</taxon>
        <taxon>Actinomycetes</taxon>
        <taxon>Streptosporangiales</taxon>
        <taxon>Nocardiopsidaceae</taxon>
        <taxon>Nocardiopsis</taxon>
    </lineage>
</organism>
<dbReference type="Pfam" id="PF00069">
    <property type="entry name" value="Pkinase"/>
    <property type="match status" value="1"/>
</dbReference>
<evidence type="ECO:0000256" key="6">
    <source>
        <dbReference type="ARBA" id="ARBA00022840"/>
    </source>
</evidence>
<dbReference type="SUPFAM" id="SSF56112">
    <property type="entry name" value="Protein kinase-like (PK-like)"/>
    <property type="match status" value="1"/>
</dbReference>
<evidence type="ECO:0000259" key="10">
    <source>
        <dbReference type="PROSITE" id="PS50011"/>
    </source>
</evidence>
<evidence type="ECO:0000256" key="4">
    <source>
        <dbReference type="ARBA" id="ARBA00022741"/>
    </source>
</evidence>
<evidence type="ECO:0000256" key="2">
    <source>
        <dbReference type="ARBA" id="ARBA00022527"/>
    </source>
</evidence>
<comment type="caution">
    <text evidence="11">The sequence shown here is derived from an EMBL/GenBank/DDBJ whole genome shotgun (WGS) entry which is preliminary data.</text>
</comment>
<dbReference type="InterPro" id="IPR011009">
    <property type="entry name" value="Kinase-like_dom_sf"/>
</dbReference>
<evidence type="ECO:0000256" key="8">
    <source>
        <dbReference type="SAM" id="MobiDB-lite"/>
    </source>
</evidence>
<evidence type="ECO:0000256" key="9">
    <source>
        <dbReference type="SAM" id="Phobius"/>
    </source>
</evidence>
<evidence type="ECO:0000256" key="7">
    <source>
        <dbReference type="PROSITE-ProRule" id="PRU10141"/>
    </source>
</evidence>
<dbReference type="Gene3D" id="3.40.1000.10">
    <property type="entry name" value="Mog1/PsbP, alpha/beta/alpha sandwich"/>
    <property type="match status" value="1"/>
</dbReference>
<evidence type="ECO:0000313" key="11">
    <source>
        <dbReference type="EMBL" id="GLU50070.1"/>
    </source>
</evidence>
<feature type="domain" description="Protein kinase" evidence="10">
    <location>
        <begin position="16"/>
        <end position="274"/>
    </location>
</feature>
<sequence length="570" mass="60747">MSTEHPEPDLLLVGRYRLSRLIGEGGMGRVWEGTDELLDRPVAIKELTINEHLPQQEIEILRTRMMREARSAAQLSHPSIITVFDVVEYEGFPWIVMELVRGNSLSEIIKTRGTISPARAAGIGLQMVSALAVAHQRGIVHRDIKPGNVLVAKGDRAVLTDFGIARLEGASSLTRTGNLLGSPSYLAPEQARGEAAAPYTDMWSLGTTLYAALHGSPPFQRSSPMATLTAVVTEDVPPALAAGPLRPLLEALLDKNPGNRPTVHEAAEILQEVVQSTPRDEPEPLPAPAPAAEPVTFEPAEATTALPLPPPEPEPVEPTTSAKPARRGDGSLRTTGLLVLVLLVVAGVIAAILFLVPDGGSPAVPEGAGLPGTAGSSVSAPADASGVPPEASAGDDEGSPPASAAGEEGEAEAERTAEPDDGYDGPELVRHDDQTGFAVDVPRGWAQERRGSDVFFRNPDGGYLQVAQVDNPQTDAQDDWEEYAPIGSRGFSGYEEIGIGRVDLDAMDRYESASDWEFTFNGNGGRMHAVNRGFHTKEKGYSLFLVHPDDDWDTGAKMLDEMSRSFEPAA</sequence>
<keyword evidence="12" id="KW-1185">Reference proteome</keyword>
<dbReference type="PROSITE" id="PS00108">
    <property type="entry name" value="PROTEIN_KINASE_ST"/>
    <property type="match status" value="1"/>
</dbReference>
<keyword evidence="9" id="KW-0472">Membrane</keyword>
<keyword evidence="5 11" id="KW-0418">Kinase</keyword>
<dbReference type="PANTHER" id="PTHR43289:SF6">
    <property type="entry name" value="SERINE_THREONINE-PROTEIN KINASE NEKL-3"/>
    <property type="match status" value="1"/>
</dbReference>
<keyword evidence="9" id="KW-0812">Transmembrane</keyword>
<evidence type="ECO:0000256" key="5">
    <source>
        <dbReference type="ARBA" id="ARBA00022777"/>
    </source>
</evidence>
<dbReference type="EC" id="2.7.11.1" evidence="1"/>
<dbReference type="PROSITE" id="PS50011">
    <property type="entry name" value="PROTEIN_KINASE_DOM"/>
    <property type="match status" value="1"/>
</dbReference>